<feature type="region of interest" description="Disordered" evidence="1">
    <location>
        <begin position="1150"/>
        <end position="1191"/>
    </location>
</feature>
<sequence>MTELYLTSPLRDLIDIPEKVDASDFVLQLHEGVEHADRTLSDYVVTDSIAESLDDALGIVERTFAERRAKGAFIHGSFGSGKSHFMAVLHLLLTGNVTARKLDGLASVVDRRSSVLSRSVLAIDYHLLGAKSFEDELFNGYLKAVRNAHPHAPAPMLHVSDSLLADAANARARMGDAAFFAAISTGADDGWGDFSAPWDAESFDAAIRAGGAERDRLVTDLISTLYQSYTHAGQWLDISSGLERMTEHAKSLGYDGIVLFLDELVLWLGQHLSDSAFIQEETSKVAKLVETGVSSLPIPIVSFVARQRDLKDFLGDSIDGAQQQAIGQSFQWWEDRFERIELKAADLPKIVKQRLLAPTSDAAASVLSDALESVKRSGAWTYLMTDEVNSDEQDFADVYPFSPALVDSMIALSSLMQRERTALKLMGELLADGRNELTASDVVPVGDLFDQIMTGSSTPLTSDMKRRFSIARSFYDEKFRPYLLNKHSLTESDARALSRKHPFRTEDRLAKTLLVADLAPGTTSLRNLTAAKLAALNYGTINSYVAGAEAQQVRTWVSQWAQQFGEVSVGEGVDPLIAIHLSGVDYDSILERVASEDNPSNRRVLLRDLVQSELKLTGGGLIREKQLTHVWRGRKRTVVAIFGNVRDQNDVRDEDLISSSDEWKLVIDYPYDADGRPPTDDLARLSDLQDGGVESQTIVWIPNFLTQDRLSDLGKLVKLEHVLLPNQFDQNSSHLPATDREPARQALENQRKTLRTSIISALRQAYAVSSRKPGDVDDDLTSSEVFSTLFPGLKISPPVADDLLKGLQSALEQAWAVEFPEHPAFEPSGAEIRTTDLRRVVELVETAVTSGGRAEGLGRPEQEILKRIGVPLGLGTLSENVFVASMVEFRWRDTLSKWAAEADDRIDVKTLRDRLAAWGMARDVEDTLIASWALIADREWVRGETAVPAPAAGSIPNDLVLRSANLPSEADWKRANEVAAAVFGMPKEHARISTAVRRFGDAVQTRAREAVAASDGLVSELVRHARDLGIATDAPLGRLATARRAQSLVSAVAGERNPLVIIERLAATELGADVTPLARSTSSAAALQRKLASADWDTFRAADALDDAPDAAQAIAALRAAAAEDEYVSPLGDVLDRAMVVARQAVLARVRKHEPGPPPTPRLGDGASGAGPTLAPGLDDDSASGAGPIVNPDEVVLPDVASITSNIDALRDEIRVAMEQAPGKRVRIKWWLE</sequence>
<evidence type="ECO:0000256" key="1">
    <source>
        <dbReference type="SAM" id="MobiDB-lite"/>
    </source>
</evidence>
<gene>
    <name evidence="5" type="ORF">FYC51_10555</name>
</gene>
<dbReference type="InterPro" id="IPR058748">
    <property type="entry name" value="PglY_5th"/>
</dbReference>
<accession>A0A5S4V7K1</accession>
<evidence type="ECO:0000259" key="3">
    <source>
        <dbReference type="Pfam" id="PF26381"/>
    </source>
</evidence>
<dbReference type="InterPro" id="IPR027417">
    <property type="entry name" value="P-loop_NTPase"/>
</dbReference>
<feature type="domain" description="DUF6079" evidence="2">
    <location>
        <begin position="35"/>
        <end position="102"/>
    </location>
</feature>
<evidence type="ECO:0000259" key="4">
    <source>
        <dbReference type="Pfam" id="PF26382"/>
    </source>
</evidence>
<evidence type="ECO:0000259" key="2">
    <source>
        <dbReference type="Pfam" id="PF19557"/>
    </source>
</evidence>
<dbReference type="RefSeq" id="WP_148733493.1">
    <property type="nucleotide sequence ID" value="NZ_VSSB01000001.1"/>
</dbReference>
<dbReference type="Pfam" id="PF26382">
    <property type="entry name" value="BREX_PglY_6th"/>
    <property type="match status" value="1"/>
</dbReference>
<dbReference type="EMBL" id="VSSB01000001">
    <property type="protein sequence ID" value="TYL54029.1"/>
    <property type="molecule type" value="Genomic_DNA"/>
</dbReference>
<dbReference type="Pfam" id="PF19557">
    <property type="entry name" value="DUF6079_1st"/>
    <property type="match status" value="1"/>
</dbReference>
<dbReference type="Proteomes" id="UP000325243">
    <property type="component" value="Unassembled WGS sequence"/>
</dbReference>
<dbReference type="AlphaFoldDB" id="A0A5S4V7K1"/>
<dbReference type="Pfam" id="PF26381">
    <property type="entry name" value="BREX_PglY_5th"/>
    <property type="match status" value="1"/>
</dbReference>
<reference evidence="5 6" key="1">
    <citation type="submission" date="2019-08" db="EMBL/GenBank/DDBJ databases">
        <authorList>
            <person name="Hu J."/>
        </authorList>
    </citation>
    <scope>NUCLEOTIDE SEQUENCE [LARGE SCALE GENOMIC DNA]</scope>
    <source>
        <strain evidence="5 6">NEAU-184</strain>
    </source>
</reference>
<comment type="caution">
    <text evidence="5">The sequence shown here is derived from an EMBL/GenBank/DDBJ whole genome shotgun (WGS) entry which is preliminary data.</text>
</comment>
<dbReference type="InterPro" id="IPR058747">
    <property type="entry name" value="PglY_C"/>
</dbReference>
<dbReference type="InterPro" id="IPR045725">
    <property type="entry name" value="DUF6079_N"/>
</dbReference>
<organism evidence="5 6">
    <name type="scientific">Agromyces mariniharenae</name>
    <dbReference type="NCBI Taxonomy" id="2604423"/>
    <lineage>
        <taxon>Bacteria</taxon>
        <taxon>Bacillati</taxon>
        <taxon>Actinomycetota</taxon>
        <taxon>Actinomycetes</taxon>
        <taxon>Micrococcales</taxon>
        <taxon>Microbacteriaceae</taxon>
        <taxon>Agromyces</taxon>
    </lineage>
</organism>
<feature type="domain" description="ATPase PglY 5th" evidence="3">
    <location>
        <begin position="836"/>
        <end position="933"/>
    </location>
</feature>
<keyword evidence="6" id="KW-1185">Reference proteome</keyword>
<feature type="domain" description="ATPase PglY C-terminal" evidence="4">
    <location>
        <begin position="977"/>
        <end position="1146"/>
    </location>
</feature>
<name>A0A5S4V7K1_9MICO</name>
<evidence type="ECO:0008006" key="7">
    <source>
        <dbReference type="Google" id="ProtNLM"/>
    </source>
</evidence>
<dbReference type="SUPFAM" id="SSF52540">
    <property type="entry name" value="P-loop containing nucleoside triphosphate hydrolases"/>
    <property type="match status" value="1"/>
</dbReference>
<proteinExistence type="predicted"/>
<evidence type="ECO:0000313" key="6">
    <source>
        <dbReference type="Proteomes" id="UP000325243"/>
    </source>
</evidence>
<protein>
    <recommendedName>
        <fullName evidence="7">Phage resistance protein</fullName>
    </recommendedName>
</protein>
<evidence type="ECO:0000313" key="5">
    <source>
        <dbReference type="EMBL" id="TYL54029.1"/>
    </source>
</evidence>